<name>A0ABV8BSJ7_9PSEU</name>
<evidence type="ECO:0000259" key="11">
    <source>
        <dbReference type="Pfam" id="PF07730"/>
    </source>
</evidence>
<accession>A0ABV8BSJ7</accession>
<evidence type="ECO:0000256" key="2">
    <source>
        <dbReference type="ARBA" id="ARBA00012438"/>
    </source>
</evidence>
<evidence type="ECO:0000256" key="1">
    <source>
        <dbReference type="ARBA" id="ARBA00000085"/>
    </source>
</evidence>
<feature type="transmembrane region" description="Helical" evidence="9">
    <location>
        <begin position="147"/>
        <end position="164"/>
    </location>
</feature>
<dbReference type="InterPro" id="IPR003594">
    <property type="entry name" value="HATPase_dom"/>
</dbReference>
<dbReference type="InterPro" id="IPR036890">
    <property type="entry name" value="HATPase_C_sf"/>
</dbReference>
<organism evidence="12 13">
    <name type="scientific">Lentzea rhizosphaerae</name>
    <dbReference type="NCBI Taxonomy" id="2041025"/>
    <lineage>
        <taxon>Bacteria</taxon>
        <taxon>Bacillati</taxon>
        <taxon>Actinomycetota</taxon>
        <taxon>Actinomycetes</taxon>
        <taxon>Pseudonocardiales</taxon>
        <taxon>Pseudonocardiaceae</taxon>
        <taxon>Lentzea</taxon>
    </lineage>
</organism>
<dbReference type="PANTHER" id="PTHR24421">
    <property type="entry name" value="NITRATE/NITRITE SENSOR PROTEIN NARX-RELATED"/>
    <property type="match status" value="1"/>
</dbReference>
<dbReference type="Pfam" id="PF02518">
    <property type="entry name" value="HATPase_c"/>
    <property type="match status" value="1"/>
</dbReference>
<evidence type="ECO:0000256" key="6">
    <source>
        <dbReference type="ARBA" id="ARBA00022777"/>
    </source>
</evidence>
<evidence type="ECO:0000313" key="13">
    <source>
        <dbReference type="Proteomes" id="UP001595690"/>
    </source>
</evidence>
<keyword evidence="9" id="KW-0812">Transmembrane</keyword>
<dbReference type="GO" id="GO:0016301">
    <property type="term" value="F:kinase activity"/>
    <property type="evidence" value="ECO:0007669"/>
    <property type="project" value="UniProtKB-KW"/>
</dbReference>
<keyword evidence="9" id="KW-0472">Membrane</keyword>
<dbReference type="Gene3D" id="1.20.5.1930">
    <property type="match status" value="1"/>
</dbReference>
<sequence>MGEHRTGLLVGTLVIITLLAQLPATWPPGGREIGVLALIAVTAVAAAFARFPLTATITACVAVVAVTGLVSGFGRVILLDVPGVRAPAFELEPLNIAEALALVALAVVVVRNARPLTAAACVAALTLVSLNAVVVRPTADLTRTDQGALVLLIAFVAVCAGVTLRMRDRSREALAAAAEERARRDERLDMARELHDVVAHHVTGMLVQAQAALVVAEQDKDTACAMLPGIVDGGTDALGAMRAMVRTLRDNGAATATSDLTADLERLVEKSGLPVRTSIELDDGVRPELGRSVLRLVQEALTNTRKHAKDATSVEVDVRLTTSAVLLSVVDNGTTRPAHSGGFGLVGMRERVHELGGRFFAGATGEGWLVTAELPLEVRA</sequence>
<evidence type="ECO:0000256" key="3">
    <source>
        <dbReference type="ARBA" id="ARBA00022553"/>
    </source>
</evidence>
<dbReference type="InterPro" id="IPR050482">
    <property type="entry name" value="Sensor_HK_TwoCompSys"/>
</dbReference>
<evidence type="ECO:0000256" key="8">
    <source>
        <dbReference type="ARBA" id="ARBA00023012"/>
    </source>
</evidence>
<reference evidence="13" key="1">
    <citation type="journal article" date="2019" name="Int. J. Syst. Evol. Microbiol.">
        <title>The Global Catalogue of Microorganisms (GCM) 10K type strain sequencing project: providing services to taxonomists for standard genome sequencing and annotation.</title>
        <authorList>
            <consortium name="The Broad Institute Genomics Platform"/>
            <consortium name="The Broad Institute Genome Sequencing Center for Infectious Disease"/>
            <person name="Wu L."/>
            <person name="Ma J."/>
        </authorList>
    </citation>
    <scope>NUCLEOTIDE SEQUENCE [LARGE SCALE GENOMIC DNA]</scope>
    <source>
        <strain evidence="13">CGMCC 4.7405</strain>
    </source>
</reference>
<evidence type="ECO:0000256" key="4">
    <source>
        <dbReference type="ARBA" id="ARBA00022679"/>
    </source>
</evidence>
<keyword evidence="9" id="KW-1133">Transmembrane helix</keyword>
<feature type="transmembrane region" description="Helical" evidence="9">
    <location>
        <begin position="34"/>
        <end position="53"/>
    </location>
</feature>
<evidence type="ECO:0000313" key="12">
    <source>
        <dbReference type="EMBL" id="MFC3892865.1"/>
    </source>
</evidence>
<evidence type="ECO:0000256" key="5">
    <source>
        <dbReference type="ARBA" id="ARBA00022741"/>
    </source>
</evidence>
<evidence type="ECO:0000256" key="9">
    <source>
        <dbReference type="SAM" id="Phobius"/>
    </source>
</evidence>
<dbReference type="EC" id="2.7.13.3" evidence="2"/>
<protein>
    <recommendedName>
        <fullName evidence="2">histidine kinase</fullName>
        <ecNumber evidence="2">2.7.13.3</ecNumber>
    </recommendedName>
</protein>
<feature type="transmembrane region" description="Helical" evidence="9">
    <location>
        <begin position="116"/>
        <end position="135"/>
    </location>
</feature>
<keyword evidence="4" id="KW-0808">Transferase</keyword>
<dbReference type="Gene3D" id="3.30.565.10">
    <property type="entry name" value="Histidine kinase-like ATPase, C-terminal domain"/>
    <property type="match status" value="1"/>
</dbReference>
<comment type="caution">
    <text evidence="12">The sequence shown here is derived from an EMBL/GenBank/DDBJ whole genome shotgun (WGS) entry which is preliminary data.</text>
</comment>
<comment type="catalytic activity">
    <reaction evidence="1">
        <text>ATP + protein L-histidine = ADP + protein N-phospho-L-histidine.</text>
        <dbReference type="EC" id="2.7.13.3"/>
    </reaction>
</comment>
<dbReference type="CDD" id="cd16917">
    <property type="entry name" value="HATPase_UhpB-NarQ-NarX-like"/>
    <property type="match status" value="1"/>
</dbReference>
<feature type="domain" description="Signal transduction histidine kinase subgroup 3 dimerisation and phosphoacceptor" evidence="11">
    <location>
        <begin position="186"/>
        <end position="250"/>
    </location>
</feature>
<dbReference type="PANTHER" id="PTHR24421:SF10">
    <property type="entry name" value="NITRATE_NITRITE SENSOR PROTEIN NARQ"/>
    <property type="match status" value="1"/>
</dbReference>
<gene>
    <name evidence="12" type="ORF">ACFOWZ_15420</name>
</gene>
<keyword evidence="8" id="KW-0902">Two-component regulatory system</keyword>
<dbReference type="SUPFAM" id="SSF55874">
    <property type="entry name" value="ATPase domain of HSP90 chaperone/DNA topoisomerase II/histidine kinase"/>
    <property type="match status" value="1"/>
</dbReference>
<feature type="transmembrane region" description="Helical" evidence="9">
    <location>
        <begin position="60"/>
        <end position="79"/>
    </location>
</feature>
<dbReference type="RefSeq" id="WP_382372904.1">
    <property type="nucleotide sequence ID" value="NZ_JBHRZI010000012.1"/>
</dbReference>
<evidence type="ECO:0000259" key="10">
    <source>
        <dbReference type="Pfam" id="PF02518"/>
    </source>
</evidence>
<keyword evidence="5" id="KW-0547">Nucleotide-binding</keyword>
<dbReference type="Proteomes" id="UP001595690">
    <property type="component" value="Unassembled WGS sequence"/>
</dbReference>
<feature type="domain" description="Histidine kinase/HSP90-like ATPase" evidence="10">
    <location>
        <begin position="293"/>
        <end position="377"/>
    </location>
</feature>
<evidence type="ECO:0000256" key="7">
    <source>
        <dbReference type="ARBA" id="ARBA00022840"/>
    </source>
</evidence>
<dbReference type="EMBL" id="JBHRZI010000012">
    <property type="protein sequence ID" value="MFC3892865.1"/>
    <property type="molecule type" value="Genomic_DNA"/>
</dbReference>
<keyword evidence="13" id="KW-1185">Reference proteome</keyword>
<proteinExistence type="predicted"/>
<dbReference type="InterPro" id="IPR011712">
    <property type="entry name" value="Sig_transdc_His_kin_sub3_dim/P"/>
</dbReference>
<keyword evidence="7" id="KW-0067">ATP-binding</keyword>
<keyword evidence="3" id="KW-0597">Phosphoprotein</keyword>
<keyword evidence="6 12" id="KW-0418">Kinase</keyword>
<dbReference type="Pfam" id="PF07730">
    <property type="entry name" value="HisKA_3"/>
    <property type="match status" value="1"/>
</dbReference>